<evidence type="ECO:0000259" key="2">
    <source>
        <dbReference type="Pfam" id="PF12937"/>
    </source>
</evidence>
<dbReference type="InterPro" id="IPR050942">
    <property type="entry name" value="F-box_BR-signaling"/>
</dbReference>
<evidence type="ECO:0000313" key="3">
    <source>
        <dbReference type="EMBL" id="KAF5188582.1"/>
    </source>
</evidence>
<feature type="domain" description="F-box" evidence="2">
    <location>
        <begin position="24"/>
        <end position="70"/>
    </location>
</feature>
<evidence type="ECO:0000259" key="1">
    <source>
        <dbReference type="Pfam" id="PF03478"/>
    </source>
</evidence>
<evidence type="ECO:0000313" key="4">
    <source>
        <dbReference type="Proteomes" id="UP000554482"/>
    </source>
</evidence>
<dbReference type="InterPro" id="IPR036047">
    <property type="entry name" value="F-box-like_dom_sf"/>
</dbReference>
<dbReference type="Gene3D" id="1.20.1280.50">
    <property type="match status" value="1"/>
</dbReference>
<sequence length="385" mass="43967">MQMSNSTPMVLNSLANNPSRELNWLDLPNHVLLLITDKLITQIQDYIRFGAVCKSWRSVYTHNLHWYRNHLPLQLPLLMLSTTDDIKHRSLYSLTENKIYNYPLAVPHSENCCSSTQGWLVTVYNGSEVRLLNPCLTVNNVIELPPISAFEPRGKVTSAVYLNKVVLSANPTSNSNYIAIAIYSRYCRLAFFKPGNKNWISFNTNHELFEDVIYYNDQFHAINYFGEVFTCDVNPSNPVVSKIIERPSVNPYADKRYLVESNGGLLQILKTLKNEVGSARNFLTGEFKVYRLDPVELKWLETKNLLGRMLFLGRNSSMSLLASDFAGCKPNSIYFTDDYFGGYHMKLQGPYDMGVFDIEDGSLKPHYPTAISKLSPPPIWILPRI</sequence>
<dbReference type="CDD" id="cd09917">
    <property type="entry name" value="F-box_SF"/>
    <property type="match status" value="1"/>
</dbReference>
<dbReference type="SUPFAM" id="SSF81383">
    <property type="entry name" value="F-box domain"/>
    <property type="match status" value="1"/>
</dbReference>
<reference evidence="3 4" key="1">
    <citation type="submission" date="2020-06" db="EMBL/GenBank/DDBJ databases">
        <title>Transcriptomic and genomic resources for Thalictrum thalictroides and T. hernandezii: Facilitating candidate gene discovery in an emerging model plant lineage.</title>
        <authorList>
            <person name="Arias T."/>
            <person name="Riano-Pachon D.M."/>
            <person name="Di Stilio V.S."/>
        </authorList>
    </citation>
    <scope>NUCLEOTIDE SEQUENCE [LARGE SCALE GENOMIC DNA]</scope>
    <source>
        <strain evidence="4">cv. WT478/WT964</strain>
        <tissue evidence="3">Leaves</tissue>
    </source>
</reference>
<gene>
    <name evidence="3" type="ORF">FRX31_021836</name>
</gene>
<dbReference type="PANTHER" id="PTHR44259:SF114">
    <property type="entry name" value="OS06G0707300 PROTEIN"/>
    <property type="match status" value="1"/>
</dbReference>
<dbReference type="Proteomes" id="UP000554482">
    <property type="component" value="Unassembled WGS sequence"/>
</dbReference>
<dbReference type="InterPro" id="IPR001810">
    <property type="entry name" value="F-box_dom"/>
</dbReference>
<organism evidence="3 4">
    <name type="scientific">Thalictrum thalictroides</name>
    <name type="common">Rue-anemone</name>
    <name type="synonym">Anemone thalictroides</name>
    <dbReference type="NCBI Taxonomy" id="46969"/>
    <lineage>
        <taxon>Eukaryota</taxon>
        <taxon>Viridiplantae</taxon>
        <taxon>Streptophyta</taxon>
        <taxon>Embryophyta</taxon>
        <taxon>Tracheophyta</taxon>
        <taxon>Spermatophyta</taxon>
        <taxon>Magnoliopsida</taxon>
        <taxon>Ranunculales</taxon>
        <taxon>Ranunculaceae</taxon>
        <taxon>Thalictroideae</taxon>
        <taxon>Thalictrum</taxon>
    </lineage>
</organism>
<comment type="caution">
    <text evidence="3">The sequence shown here is derived from an EMBL/GenBank/DDBJ whole genome shotgun (WGS) entry which is preliminary data.</text>
</comment>
<dbReference type="Pfam" id="PF12937">
    <property type="entry name" value="F-box-like"/>
    <property type="match status" value="1"/>
</dbReference>
<dbReference type="Pfam" id="PF03478">
    <property type="entry name" value="Beta-prop_KIB1-4"/>
    <property type="match status" value="1"/>
</dbReference>
<dbReference type="EMBL" id="JABWDY010026592">
    <property type="protein sequence ID" value="KAF5188582.1"/>
    <property type="molecule type" value="Genomic_DNA"/>
</dbReference>
<dbReference type="PANTHER" id="PTHR44259">
    <property type="entry name" value="OS07G0183000 PROTEIN-RELATED"/>
    <property type="match status" value="1"/>
</dbReference>
<name>A0A7J6VW77_THATH</name>
<proteinExistence type="predicted"/>
<dbReference type="InterPro" id="IPR005174">
    <property type="entry name" value="KIB1-4_b-propeller"/>
</dbReference>
<dbReference type="OrthoDB" id="1519185at2759"/>
<protein>
    <submittedName>
        <fullName evidence="3">F-box skip23-like protein</fullName>
    </submittedName>
</protein>
<accession>A0A7J6VW77</accession>
<keyword evidence="4" id="KW-1185">Reference proteome</keyword>
<dbReference type="AlphaFoldDB" id="A0A7J6VW77"/>
<feature type="domain" description="KIB1-4 beta-propeller" evidence="1">
    <location>
        <begin position="91"/>
        <end position="357"/>
    </location>
</feature>